<feature type="region of interest" description="Disordered" evidence="4">
    <location>
        <begin position="1"/>
        <end position="36"/>
    </location>
</feature>
<dbReference type="Gene3D" id="1.20.1270.60">
    <property type="entry name" value="Arfaptin homology (AH) domain/BAR domain"/>
    <property type="match status" value="1"/>
</dbReference>
<evidence type="ECO:0000256" key="3">
    <source>
        <dbReference type="ARBA" id="ARBA00023212"/>
    </source>
</evidence>
<dbReference type="GO" id="GO:0051666">
    <property type="term" value="P:actin cortical patch localization"/>
    <property type="evidence" value="ECO:0007669"/>
    <property type="project" value="InterPro"/>
</dbReference>
<comment type="subcellular location">
    <subcellularLocation>
        <location evidence="1">Cytoplasm</location>
        <location evidence="1">Cytoskeleton</location>
    </subcellularLocation>
</comment>
<keyword evidence="7" id="KW-1185">Reference proteome</keyword>
<keyword evidence="2" id="KW-0963">Cytoplasm</keyword>
<dbReference type="EMBL" id="MCFD01000010">
    <property type="protein sequence ID" value="ORX68377.1"/>
    <property type="molecule type" value="Genomic_DNA"/>
</dbReference>
<dbReference type="InterPro" id="IPR046982">
    <property type="entry name" value="BIN3/RVS161-like"/>
</dbReference>
<dbReference type="GeneID" id="63806456"/>
<evidence type="ECO:0000256" key="1">
    <source>
        <dbReference type="ARBA" id="ARBA00004245"/>
    </source>
</evidence>
<dbReference type="PROSITE" id="PS51021">
    <property type="entry name" value="BAR"/>
    <property type="match status" value="1"/>
</dbReference>
<comment type="caution">
    <text evidence="6">The sequence shown here is derived from an EMBL/GenBank/DDBJ whole genome shotgun (WGS) entry which is preliminary data.</text>
</comment>
<name>A0A1Y1W4G5_9FUNG</name>
<dbReference type="GO" id="GO:0008289">
    <property type="term" value="F:lipid binding"/>
    <property type="evidence" value="ECO:0007669"/>
    <property type="project" value="TreeGrafter"/>
</dbReference>
<feature type="domain" description="BAR" evidence="5">
    <location>
        <begin position="16"/>
        <end position="234"/>
    </location>
</feature>
<dbReference type="InterPro" id="IPR004148">
    <property type="entry name" value="BAR_dom"/>
</dbReference>
<dbReference type="GO" id="GO:1990528">
    <property type="term" value="C:Rvs161p-Rvs167p complex"/>
    <property type="evidence" value="ECO:0007669"/>
    <property type="project" value="TreeGrafter"/>
</dbReference>
<dbReference type="PANTHER" id="PTHR47174:SF3">
    <property type="entry name" value="BRIDGING INTEGRATOR 3"/>
    <property type="match status" value="1"/>
</dbReference>
<evidence type="ECO:0000313" key="7">
    <source>
        <dbReference type="Proteomes" id="UP000193922"/>
    </source>
</evidence>
<dbReference type="Proteomes" id="UP000193922">
    <property type="component" value="Unassembled WGS sequence"/>
</dbReference>
<organism evidence="6 7">
    <name type="scientific">Linderina pennispora</name>
    <dbReference type="NCBI Taxonomy" id="61395"/>
    <lineage>
        <taxon>Eukaryota</taxon>
        <taxon>Fungi</taxon>
        <taxon>Fungi incertae sedis</taxon>
        <taxon>Zoopagomycota</taxon>
        <taxon>Kickxellomycotina</taxon>
        <taxon>Kickxellomycetes</taxon>
        <taxon>Kickxellales</taxon>
        <taxon>Kickxellaceae</taxon>
        <taxon>Linderina</taxon>
    </lineage>
</organism>
<dbReference type="RefSeq" id="XP_040742191.1">
    <property type="nucleotide sequence ID" value="XM_040889808.1"/>
</dbReference>
<dbReference type="GO" id="GO:0043332">
    <property type="term" value="C:mating projection tip"/>
    <property type="evidence" value="ECO:0007669"/>
    <property type="project" value="TreeGrafter"/>
</dbReference>
<evidence type="ECO:0000256" key="2">
    <source>
        <dbReference type="ARBA" id="ARBA00022490"/>
    </source>
</evidence>
<dbReference type="SUPFAM" id="SSF103657">
    <property type="entry name" value="BAR/IMD domain-like"/>
    <property type="match status" value="1"/>
</dbReference>
<evidence type="ECO:0000256" key="4">
    <source>
        <dbReference type="SAM" id="MobiDB-lite"/>
    </source>
</evidence>
<dbReference type="STRING" id="61395.A0A1Y1W4G5"/>
<gene>
    <name evidence="6" type="ORF">DL89DRAFT_285131</name>
</gene>
<protein>
    <submittedName>
        <fullName evidence="6">BAR-domain-containing protein</fullName>
    </submittedName>
</protein>
<evidence type="ECO:0000259" key="5">
    <source>
        <dbReference type="PROSITE" id="PS51021"/>
    </source>
</evidence>
<sequence length="258" mass="29611">MSKWDNMKKSMSRAGTGLRMGNARMSADPEYNEQEQRFRSLERKAIRLLQDAKDYNISIIEMTSAQKKLAENLSAFLLDVQRPREYQAAYRQATTEIDETARVQFDEVYAHTVLDPLARYCGFLPEFDKAFTKRNHRLQDVEKAKSVLSKEQTKGDPAAIERAEQDLAYAEQTYEQLNRALITEIPKLINARVYVIDPSFEAFVKAQLQFFSDSKNQLDQVARFVPPQTGQDDDAQLNQRIETVMGQLRGLSICSLNV</sequence>
<proteinExistence type="predicted"/>
<dbReference type="GO" id="GO:0031097">
    <property type="term" value="C:medial cortex"/>
    <property type="evidence" value="ECO:0007669"/>
    <property type="project" value="TreeGrafter"/>
</dbReference>
<keyword evidence="3" id="KW-0206">Cytoskeleton</keyword>
<dbReference type="InterPro" id="IPR027267">
    <property type="entry name" value="AH/BAR_dom_sf"/>
</dbReference>
<dbReference type="Pfam" id="PF03114">
    <property type="entry name" value="BAR"/>
    <property type="match status" value="1"/>
</dbReference>
<reference evidence="6 7" key="1">
    <citation type="submission" date="2016-07" db="EMBL/GenBank/DDBJ databases">
        <title>Pervasive Adenine N6-methylation of Active Genes in Fungi.</title>
        <authorList>
            <consortium name="DOE Joint Genome Institute"/>
            <person name="Mondo S.J."/>
            <person name="Dannebaum R.O."/>
            <person name="Kuo R.C."/>
            <person name="Labutti K."/>
            <person name="Haridas S."/>
            <person name="Kuo A."/>
            <person name="Salamov A."/>
            <person name="Ahrendt S.R."/>
            <person name="Lipzen A."/>
            <person name="Sullivan W."/>
            <person name="Andreopoulos W.B."/>
            <person name="Clum A."/>
            <person name="Lindquist E."/>
            <person name="Daum C."/>
            <person name="Ramamoorthy G.K."/>
            <person name="Gryganskyi A."/>
            <person name="Culley D."/>
            <person name="Magnuson J.K."/>
            <person name="James T.Y."/>
            <person name="O'Malley M.A."/>
            <person name="Stajich J.E."/>
            <person name="Spatafora J.W."/>
            <person name="Visel A."/>
            <person name="Grigoriev I.V."/>
        </authorList>
    </citation>
    <scope>NUCLEOTIDE SEQUENCE [LARGE SCALE GENOMIC DNA]</scope>
    <source>
        <strain evidence="6 7">ATCC 12442</strain>
    </source>
</reference>
<dbReference type="GO" id="GO:0097320">
    <property type="term" value="P:plasma membrane tubulation"/>
    <property type="evidence" value="ECO:0007669"/>
    <property type="project" value="TreeGrafter"/>
</dbReference>
<dbReference type="SMART" id="SM00721">
    <property type="entry name" value="BAR"/>
    <property type="match status" value="1"/>
</dbReference>
<dbReference type="GO" id="GO:0006897">
    <property type="term" value="P:endocytosis"/>
    <property type="evidence" value="ECO:0007669"/>
    <property type="project" value="InterPro"/>
</dbReference>
<dbReference type="OrthoDB" id="446293at2759"/>
<accession>A0A1Y1W4G5</accession>
<evidence type="ECO:0000313" key="6">
    <source>
        <dbReference type="EMBL" id="ORX68377.1"/>
    </source>
</evidence>
<dbReference type="AlphaFoldDB" id="A0A1Y1W4G5"/>
<dbReference type="PANTHER" id="PTHR47174">
    <property type="entry name" value="BRIDGING INTEGRATOR 3"/>
    <property type="match status" value="1"/>
</dbReference>
<dbReference type="GO" id="GO:0015629">
    <property type="term" value="C:actin cytoskeleton"/>
    <property type="evidence" value="ECO:0007669"/>
    <property type="project" value="TreeGrafter"/>
</dbReference>